<proteinExistence type="predicted"/>
<evidence type="ECO:0000313" key="4">
    <source>
        <dbReference type="Proteomes" id="UP000030656"/>
    </source>
</evidence>
<dbReference type="AlphaFoldDB" id="A0A024VFL2"/>
<keyword evidence="2" id="KW-0812">Transmembrane</keyword>
<keyword evidence="2" id="KW-1133">Transmembrane helix</keyword>
<feature type="transmembrane region" description="Helical" evidence="2">
    <location>
        <begin position="101"/>
        <end position="118"/>
    </location>
</feature>
<sequence>MKDTNSSSVINRSKCKIKDSDLDTNQTNPNGCKLHNNNHKDEKNNYDIKEKNEELKKIYMNNGFIKIMLFIILTFHSILFFFVIRIKKSWNINYKFKNENIIFTTEIVKFIISFFFYFKEHKFSTILVYKTIISISNIDSCFI</sequence>
<dbReference type="Proteomes" id="UP000030656">
    <property type="component" value="Unassembled WGS sequence"/>
</dbReference>
<evidence type="ECO:0000256" key="1">
    <source>
        <dbReference type="SAM" id="MobiDB-lite"/>
    </source>
</evidence>
<evidence type="ECO:0000313" key="3">
    <source>
        <dbReference type="EMBL" id="ETW26965.1"/>
    </source>
</evidence>
<name>A0A024VFL2_PLAFA</name>
<reference evidence="3 4" key="1">
    <citation type="submission" date="2013-02" db="EMBL/GenBank/DDBJ databases">
        <title>The Genome Annotation of Plasmodium falciparum FCH/4.</title>
        <authorList>
            <consortium name="The Broad Institute Genome Sequencing Platform"/>
            <consortium name="The Broad Institute Genome Sequencing Center for Infectious Disease"/>
            <person name="Neafsey D."/>
            <person name="Hoffman S."/>
            <person name="Volkman S."/>
            <person name="Rosenthal P."/>
            <person name="Walker B."/>
            <person name="Young S.K."/>
            <person name="Zeng Q."/>
            <person name="Gargeya S."/>
            <person name="Fitzgerald M."/>
            <person name="Haas B."/>
            <person name="Abouelleil A."/>
            <person name="Allen A.W."/>
            <person name="Alvarado L."/>
            <person name="Arachchi H.M."/>
            <person name="Berlin A.M."/>
            <person name="Chapman S.B."/>
            <person name="Gainer-Dewar J."/>
            <person name="Goldberg J."/>
            <person name="Griggs A."/>
            <person name="Gujja S."/>
            <person name="Hansen M."/>
            <person name="Howarth C."/>
            <person name="Imamovic A."/>
            <person name="Ireland A."/>
            <person name="Larimer J."/>
            <person name="McCowan C."/>
            <person name="Murphy C."/>
            <person name="Pearson M."/>
            <person name="Poon T.W."/>
            <person name="Priest M."/>
            <person name="Roberts A."/>
            <person name="Saif S."/>
            <person name="Shea T."/>
            <person name="Sisk P."/>
            <person name="Sykes S."/>
            <person name="Wortman J."/>
            <person name="Nusbaum C."/>
            <person name="Birren B."/>
        </authorList>
    </citation>
    <scope>NUCLEOTIDE SEQUENCE [LARGE SCALE GENOMIC DNA]</scope>
    <source>
        <strain evidence="3 4">FCH/4</strain>
    </source>
</reference>
<keyword evidence="2" id="KW-0472">Membrane</keyword>
<reference evidence="3 4" key="2">
    <citation type="submission" date="2013-02" db="EMBL/GenBank/DDBJ databases">
        <title>The Genome Sequence of Plasmodium falciparum FCH/4.</title>
        <authorList>
            <consortium name="The Broad Institute Genome Sequencing Platform"/>
            <consortium name="The Broad Institute Genome Sequencing Center for Infectious Disease"/>
            <person name="Neafsey D."/>
            <person name="Cheeseman I."/>
            <person name="Volkman S."/>
            <person name="Adams J."/>
            <person name="Walker B."/>
            <person name="Young S.K."/>
            <person name="Zeng Q."/>
            <person name="Gargeya S."/>
            <person name="Fitzgerald M."/>
            <person name="Haas B."/>
            <person name="Abouelleil A."/>
            <person name="Alvarado L."/>
            <person name="Arachchi H.M."/>
            <person name="Berlin A.M."/>
            <person name="Chapman S.B."/>
            <person name="Dewar J."/>
            <person name="Goldberg J."/>
            <person name="Griggs A."/>
            <person name="Gujja S."/>
            <person name="Hansen M."/>
            <person name="Howarth C."/>
            <person name="Imamovic A."/>
            <person name="Larimer J."/>
            <person name="McCowan C."/>
            <person name="Murphy C."/>
            <person name="Neiman D."/>
            <person name="Pearson M."/>
            <person name="Priest M."/>
            <person name="Roberts A."/>
            <person name="Saif S."/>
            <person name="Shea T."/>
            <person name="Sisk P."/>
            <person name="Sykes S."/>
            <person name="Wortman J."/>
            <person name="Nusbaum C."/>
            <person name="Birren B."/>
        </authorList>
    </citation>
    <scope>NUCLEOTIDE SEQUENCE [LARGE SCALE GENOMIC DNA]</scope>
    <source>
        <strain evidence="3 4">FCH/4</strain>
    </source>
</reference>
<feature type="transmembrane region" description="Helical" evidence="2">
    <location>
        <begin position="64"/>
        <end position="86"/>
    </location>
</feature>
<feature type="region of interest" description="Disordered" evidence="1">
    <location>
        <begin position="20"/>
        <end position="43"/>
    </location>
</feature>
<gene>
    <name evidence="3" type="ORF">PFFCH_05606</name>
</gene>
<organism evidence="3 4">
    <name type="scientific">Plasmodium falciparum FCH/4</name>
    <dbReference type="NCBI Taxonomy" id="1036724"/>
    <lineage>
        <taxon>Eukaryota</taxon>
        <taxon>Sar</taxon>
        <taxon>Alveolata</taxon>
        <taxon>Apicomplexa</taxon>
        <taxon>Aconoidasida</taxon>
        <taxon>Haemosporida</taxon>
        <taxon>Plasmodiidae</taxon>
        <taxon>Plasmodium</taxon>
        <taxon>Plasmodium (Laverania)</taxon>
    </lineage>
</organism>
<protein>
    <submittedName>
        <fullName evidence="3">Uncharacterized protein</fullName>
    </submittedName>
</protein>
<evidence type="ECO:0000256" key="2">
    <source>
        <dbReference type="SAM" id="Phobius"/>
    </source>
</evidence>
<accession>A0A024VFL2</accession>
<dbReference type="EMBL" id="KI928151">
    <property type="protein sequence ID" value="ETW26965.1"/>
    <property type="molecule type" value="Genomic_DNA"/>
</dbReference>
<dbReference type="OrthoDB" id="408493at2759"/>